<keyword evidence="3" id="KW-1185">Reference proteome</keyword>
<proteinExistence type="predicted"/>
<evidence type="ECO:0000313" key="2">
    <source>
        <dbReference type="EMBL" id="CAI9786428.1"/>
    </source>
</evidence>
<accession>A0AAD2ADY2</accession>
<evidence type="ECO:0000313" key="3">
    <source>
        <dbReference type="Proteomes" id="UP000834106"/>
    </source>
</evidence>
<reference evidence="2" key="1">
    <citation type="submission" date="2023-05" db="EMBL/GenBank/DDBJ databases">
        <authorList>
            <person name="Huff M."/>
        </authorList>
    </citation>
    <scope>NUCLEOTIDE SEQUENCE</scope>
</reference>
<feature type="transmembrane region" description="Helical" evidence="1">
    <location>
        <begin position="29"/>
        <end position="49"/>
    </location>
</feature>
<name>A0AAD2ADY2_9LAMI</name>
<dbReference type="AlphaFoldDB" id="A0AAD2ADY2"/>
<organism evidence="2 3">
    <name type="scientific">Fraxinus pennsylvanica</name>
    <dbReference type="NCBI Taxonomy" id="56036"/>
    <lineage>
        <taxon>Eukaryota</taxon>
        <taxon>Viridiplantae</taxon>
        <taxon>Streptophyta</taxon>
        <taxon>Embryophyta</taxon>
        <taxon>Tracheophyta</taxon>
        <taxon>Spermatophyta</taxon>
        <taxon>Magnoliopsida</taxon>
        <taxon>eudicotyledons</taxon>
        <taxon>Gunneridae</taxon>
        <taxon>Pentapetalae</taxon>
        <taxon>asterids</taxon>
        <taxon>lamiids</taxon>
        <taxon>Lamiales</taxon>
        <taxon>Oleaceae</taxon>
        <taxon>Oleeae</taxon>
        <taxon>Fraxinus</taxon>
    </lineage>
</organism>
<evidence type="ECO:0008006" key="4">
    <source>
        <dbReference type="Google" id="ProtNLM"/>
    </source>
</evidence>
<dbReference type="PANTHER" id="PTHR36312">
    <property type="entry name" value="THIONIN-LIKE PROTEIN 1"/>
    <property type="match status" value="1"/>
</dbReference>
<keyword evidence="1" id="KW-1133">Transmembrane helix</keyword>
<sequence>MEGFSSNTESSVGNKSEVMEAWKGGMGLMVLWLVMMLEMSLILLLGVSASPSASSDQIMPEHIPQPENCIVQCMRECKSSGIGVAACIKYCPVHCLPPETSSRKAHYCNLGCMLDQCAKFTDDEEMMGRCVSNCRTFHCNIKA</sequence>
<dbReference type="PANTHER" id="PTHR36312:SF5">
    <property type="entry name" value="PROTEIN TAP1-LIKE"/>
    <property type="match status" value="1"/>
</dbReference>
<dbReference type="EMBL" id="OU503057">
    <property type="protein sequence ID" value="CAI9786428.1"/>
    <property type="molecule type" value="Genomic_DNA"/>
</dbReference>
<evidence type="ECO:0000256" key="1">
    <source>
        <dbReference type="SAM" id="Phobius"/>
    </source>
</evidence>
<protein>
    <recommendedName>
        <fullName evidence="4">Protein TAP1-like</fullName>
    </recommendedName>
</protein>
<dbReference type="InterPro" id="IPR038975">
    <property type="entry name" value="THNL"/>
</dbReference>
<dbReference type="Proteomes" id="UP000834106">
    <property type="component" value="Chromosome 22"/>
</dbReference>
<keyword evidence="1" id="KW-0812">Transmembrane</keyword>
<gene>
    <name evidence="2" type="ORF">FPE_LOCUS33858</name>
</gene>
<keyword evidence="1" id="KW-0472">Membrane</keyword>